<gene>
    <name evidence="7" type="ORF">SAMN05660706_11814</name>
</gene>
<evidence type="ECO:0000256" key="2">
    <source>
        <dbReference type="SAM" id="Coils"/>
    </source>
</evidence>
<evidence type="ECO:0000313" key="7">
    <source>
        <dbReference type="EMBL" id="SFR09132.1"/>
    </source>
</evidence>
<organism evidence="7 8">
    <name type="scientific">Desulfoscipio geothermicus DSM 3669</name>
    <dbReference type="NCBI Taxonomy" id="1121426"/>
    <lineage>
        <taxon>Bacteria</taxon>
        <taxon>Bacillati</taxon>
        <taxon>Bacillota</taxon>
        <taxon>Clostridia</taxon>
        <taxon>Eubacteriales</taxon>
        <taxon>Desulfallaceae</taxon>
        <taxon>Desulfoscipio</taxon>
    </lineage>
</organism>
<dbReference type="AlphaFoldDB" id="A0A1I6DUV4"/>
<dbReference type="PANTHER" id="PTHR30469">
    <property type="entry name" value="MULTIDRUG RESISTANCE PROTEIN MDTA"/>
    <property type="match status" value="1"/>
</dbReference>
<dbReference type="GO" id="GO:1990281">
    <property type="term" value="C:efflux pump complex"/>
    <property type="evidence" value="ECO:0007669"/>
    <property type="project" value="TreeGrafter"/>
</dbReference>
<reference evidence="8" key="1">
    <citation type="submission" date="2016-10" db="EMBL/GenBank/DDBJ databases">
        <authorList>
            <person name="Varghese N."/>
            <person name="Submissions S."/>
        </authorList>
    </citation>
    <scope>NUCLEOTIDE SEQUENCE [LARGE SCALE GENOMIC DNA]</scope>
    <source>
        <strain evidence="8">DSM 3669</strain>
    </source>
</reference>
<feature type="transmembrane region" description="Helical" evidence="3">
    <location>
        <begin position="12"/>
        <end position="28"/>
    </location>
</feature>
<dbReference type="InterPro" id="IPR058636">
    <property type="entry name" value="Beta-barrel_YknX"/>
</dbReference>
<dbReference type="Gene3D" id="2.40.420.20">
    <property type="match status" value="1"/>
</dbReference>
<feature type="domain" description="Multidrug resistance protein MdtA-like C-terminal permuted SH3" evidence="4">
    <location>
        <begin position="324"/>
        <end position="379"/>
    </location>
</feature>
<dbReference type="Gene3D" id="2.40.30.170">
    <property type="match status" value="1"/>
</dbReference>
<dbReference type="SUPFAM" id="SSF111369">
    <property type="entry name" value="HlyD-like secretion proteins"/>
    <property type="match status" value="1"/>
</dbReference>
<evidence type="ECO:0000313" key="8">
    <source>
        <dbReference type="Proteomes" id="UP000199584"/>
    </source>
</evidence>
<keyword evidence="8" id="KW-1185">Reference proteome</keyword>
<sequence>MVDHKTQKNLGVVLILIIFLAAGMGFWLQNKSNDASSEIQYEQVQVKRDDIIVGFDSDGTIEFSKVNLRFGVKGTISEILVDEGDEVKKGAVIAKLDNSDYQDQYQLALAKLDDAREQQQTSLLDYELKLKSMESELQKLKDEYAEMETIPEAYPANEIKLKKMELDNKELEYRNLIKKYTIEKNQDFKQDELQVKMAKENLEDTILYAPVSGVVLGLSKKAGESITDEQDFATIHENNTINAITNVIEYDIGQIKTGQKVYVTVEALPDKKFEGEVSKISLLPISDSSGLVNYSVEVKIKDPGPELKDGMTCMVSFIRKEVKNSLIVPYKAVKIINGKQYVTVIDNNGQKSEKQIKAGFTDGTSVEVLEGLKANETVVYPKSR</sequence>
<dbReference type="Proteomes" id="UP000199584">
    <property type="component" value="Unassembled WGS sequence"/>
</dbReference>
<keyword evidence="2" id="KW-0175">Coiled coil</keyword>
<dbReference type="InterPro" id="IPR058627">
    <property type="entry name" value="MdtA-like_C"/>
</dbReference>
<dbReference type="STRING" id="39060.SAMN05660706_11814"/>
<dbReference type="InterPro" id="IPR058639">
    <property type="entry name" value="BSH_YknX-like"/>
</dbReference>
<evidence type="ECO:0000259" key="5">
    <source>
        <dbReference type="Pfam" id="PF25984"/>
    </source>
</evidence>
<feature type="domain" description="YknX-like beta-barrel" evidence="6">
    <location>
        <begin position="244"/>
        <end position="315"/>
    </location>
</feature>
<keyword evidence="3" id="KW-0472">Membrane</keyword>
<dbReference type="Pfam" id="PF25990">
    <property type="entry name" value="Beta-barrel_YknX"/>
    <property type="match status" value="1"/>
</dbReference>
<accession>A0A1I6DUV4</accession>
<evidence type="ECO:0000256" key="3">
    <source>
        <dbReference type="SAM" id="Phobius"/>
    </source>
</evidence>
<keyword evidence="3" id="KW-1133">Transmembrane helix</keyword>
<dbReference type="RefSeq" id="WP_245779744.1">
    <property type="nucleotide sequence ID" value="NZ_FOYM01000018.1"/>
</dbReference>
<comment type="similarity">
    <text evidence="1">Belongs to the membrane fusion protein (MFP) (TC 8.A.1) family.</text>
</comment>
<protein>
    <submittedName>
        <fullName evidence="7">Membrane fusion protein, macrolide-specific efflux system</fullName>
    </submittedName>
</protein>
<dbReference type="InterPro" id="IPR006143">
    <property type="entry name" value="RND_pump_MFP"/>
</dbReference>
<dbReference type="EMBL" id="FOYM01000018">
    <property type="protein sequence ID" value="SFR09132.1"/>
    <property type="molecule type" value="Genomic_DNA"/>
</dbReference>
<proteinExistence type="inferred from homology"/>
<evidence type="ECO:0000256" key="1">
    <source>
        <dbReference type="ARBA" id="ARBA00009477"/>
    </source>
</evidence>
<evidence type="ECO:0000259" key="6">
    <source>
        <dbReference type="Pfam" id="PF25990"/>
    </source>
</evidence>
<dbReference type="Gene3D" id="2.40.50.100">
    <property type="match status" value="1"/>
</dbReference>
<name>A0A1I6DUV4_9FIRM</name>
<dbReference type="NCBIfam" id="TIGR01730">
    <property type="entry name" value="RND_mfp"/>
    <property type="match status" value="1"/>
</dbReference>
<dbReference type="Pfam" id="PF25967">
    <property type="entry name" value="RND-MFP_C"/>
    <property type="match status" value="1"/>
</dbReference>
<dbReference type="PANTHER" id="PTHR30469:SF33">
    <property type="entry name" value="SLR1207 PROTEIN"/>
    <property type="match status" value="1"/>
</dbReference>
<dbReference type="Pfam" id="PF25984">
    <property type="entry name" value="BSH_YknX"/>
    <property type="match status" value="1"/>
</dbReference>
<dbReference type="GO" id="GO:0015562">
    <property type="term" value="F:efflux transmembrane transporter activity"/>
    <property type="evidence" value="ECO:0007669"/>
    <property type="project" value="TreeGrafter"/>
</dbReference>
<feature type="coiled-coil region" evidence="2">
    <location>
        <begin position="98"/>
        <end position="186"/>
    </location>
</feature>
<evidence type="ECO:0000259" key="4">
    <source>
        <dbReference type="Pfam" id="PF25967"/>
    </source>
</evidence>
<feature type="domain" description="YknX-like barrel-sandwich hybrid" evidence="5">
    <location>
        <begin position="73"/>
        <end position="233"/>
    </location>
</feature>
<keyword evidence="3" id="KW-0812">Transmembrane</keyword>